<proteinExistence type="predicted"/>
<sequence length="194" mass="22411">MDMAHLQPSDLFIQFFHKVLPAYTPQAETLLSQIAPEKLSALNFRYIFSVEKMIEISHMIEDAVMHSQRPADFHVSFQLFSRLGEQMPRYRAISQKVEKLWLYGVPDIPPMNLPNTEFIDTSNTPLTRYWFLVAYAPELSMTLVAEEISSPIPSSQRIYEGFYTFETDVAYKVLNLMHQIFPAQIPAPIPPELL</sequence>
<dbReference type="OrthoDB" id="164023at2"/>
<dbReference type="Pfam" id="PF10069">
    <property type="entry name" value="DICT"/>
    <property type="match status" value="1"/>
</dbReference>
<evidence type="ECO:0000313" key="3">
    <source>
        <dbReference type="Proteomes" id="UP000008922"/>
    </source>
</evidence>
<dbReference type="Proteomes" id="UP000008922">
    <property type="component" value="Chromosome"/>
</dbReference>
<protein>
    <recommendedName>
        <fullName evidence="1">DICT domain-containing protein</fullName>
    </recommendedName>
</protein>
<dbReference type="STRING" id="926569.ANT_24460"/>
<feature type="domain" description="DICT" evidence="1">
    <location>
        <begin position="47"/>
        <end position="147"/>
    </location>
</feature>
<dbReference type="eggNOG" id="COG4250">
    <property type="taxonomic scope" value="Bacteria"/>
</dbReference>
<evidence type="ECO:0000313" key="2">
    <source>
        <dbReference type="EMBL" id="BAJ64472.1"/>
    </source>
</evidence>
<reference evidence="2 3" key="1">
    <citation type="submission" date="2010-12" db="EMBL/GenBank/DDBJ databases">
        <title>Whole genome sequence of Anaerolinea thermophila UNI-1.</title>
        <authorList>
            <person name="Narita-Yamada S."/>
            <person name="Kishi E."/>
            <person name="Watanabe Y."/>
            <person name="Takasaki K."/>
            <person name="Ankai A."/>
            <person name="Oguchi A."/>
            <person name="Fukui S."/>
            <person name="Takahashi M."/>
            <person name="Yashiro I."/>
            <person name="Hosoyama A."/>
            <person name="Sekiguchi Y."/>
            <person name="Hanada S."/>
            <person name="Fujita N."/>
        </authorList>
    </citation>
    <scope>NUCLEOTIDE SEQUENCE [LARGE SCALE GENOMIC DNA]</scope>
    <source>
        <strain evidence="3">DSM 14523 / JCM 11388 / NBRC 100420 / UNI-1</strain>
    </source>
</reference>
<keyword evidence="3" id="KW-1185">Reference proteome</keyword>
<dbReference type="EMBL" id="AP012029">
    <property type="protein sequence ID" value="BAJ64472.1"/>
    <property type="molecule type" value="Genomic_DNA"/>
</dbReference>
<dbReference type="AlphaFoldDB" id="E8MYY6"/>
<organism evidence="2 3">
    <name type="scientific">Anaerolinea thermophila (strain DSM 14523 / JCM 11388 / NBRC 100420 / UNI-1)</name>
    <dbReference type="NCBI Taxonomy" id="926569"/>
    <lineage>
        <taxon>Bacteria</taxon>
        <taxon>Bacillati</taxon>
        <taxon>Chloroflexota</taxon>
        <taxon>Anaerolineae</taxon>
        <taxon>Anaerolineales</taxon>
        <taxon>Anaerolineaceae</taxon>
        <taxon>Anaerolinea</taxon>
    </lineage>
</organism>
<dbReference type="InParanoid" id="E8MYY6"/>
<evidence type="ECO:0000259" key="1">
    <source>
        <dbReference type="Pfam" id="PF10069"/>
    </source>
</evidence>
<accession>E8MYY6</accession>
<name>E8MYY6_ANATU</name>
<dbReference type="KEGG" id="atm:ANT_24460"/>
<dbReference type="InterPro" id="IPR019278">
    <property type="entry name" value="DICT_dom"/>
</dbReference>
<gene>
    <name evidence="2" type="ordered locus">ANT_24460</name>
</gene>
<dbReference type="HOGENOM" id="CLU_1399950_0_0_0"/>